<dbReference type="InterPro" id="IPR003205">
    <property type="entry name" value="Cyt_c_oxidase_su8"/>
</dbReference>
<dbReference type="GO" id="GO:0045277">
    <property type="term" value="C:respiratory chain complex IV"/>
    <property type="evidence" value="ECO:0007669"/>
    <property type="project" value="InterPro"/>
</dbReference>
<dbReference type="SUPFAM" id="SSF81431">
    <property type="entry name" value="Mitochondrial cytochrome c oxidase subunit VIIIb (aka IX)"/>
    <property type="match status" value="1"/>
</dbReference>
<dbReference type="PANTHER" id="PTHR16717:SF8">
    <property type="entry name" value="CYTOCHROME C OXIDASE SUBUNIT 8A"/>
    <property type="match status" value="1"/>
</dbReference>
<keyword evidence="12" id="KW-1185">Reference proteome</keyword>
<dbReference type="Pfam" id="PF02285">
    <property type="entry name" value="COX8"/>
    <property type="match status" value="1"/>
</dbReference>
<evidence type="ECO:0000256" key="7">
    <source>
        <dbReference type="ARBA" id="ARBA00022989"/>
    </source>
</evidence>
<protein>
    <submittedName>
        <fullName evidence="11">Cytochrome c oxidase subunit 8A, mitochondrial</fullName>
    </submittedName>
</protein>
<dbReference type="Gene3D" id="4.10.81.10">
    <property type="entry name" value="Cytochrome c oxidase, subunit 8"/>
    <property type="match status" value="1"/>
</dbReference>
<dbReference type="Proteomes" id="UP000694680">
    <property type="component" value="Chromosome 22"/>
</dbReference>
<dbReference type="GO" id="GO:0006123">
    <property type="term" value="P:mitochondrial electron transport, cytochrome c to oxygen"/>
    <property type="evidence" value="ECO:0007669"/>
    <property type="project" value="InterPro"/>
</dbReference>
<dbReference type="CDD" id="cd00930">
    <property type="entry name" value="Cyt_c_Oxidase_VIII"/>
    <property type="match status" value="1"/>
</dbReference>
<evidence type="ECO:0000256" key="9">
    <source>
        <dbReference type="ARBA" id="ARBA00023136"/>
    </source>
</evidence>
<dbReference type="PANTHER" id="PTHR16717">
    <property type="entry name" value="CYTOCHROME C OXIDASE POLYPEPTIDE VIII"/>
    <property type="match status" value="1"/>
</dbReference>
<keyword evidence="7 10" id="KW-1133">Transmembrane helix</keyword>
<dbReference type="AlphaFoldDB" id="A0A8C5G1K7"/>
<evidence type="ECO:0000256" key="5">
    <source>
        <dbReference type="ARBA" id="ARBA00022792"/>
    </source>
</evidence>
<reference evidence="11" key="3">
    <citation type="submission" date="2025-09" db="UniProtKB">
        <authorList>
            <consortium name="Ensembl"/>
        </authorList>
    </citation>
    <scope>IDENTIFICATION</scope>
</reference>
<gene>
    <name evidence="11" type="primary">LOC114456251</name>
</gene>
<proteinExistence type="inferred from homology"/>
<evidence type="ECO:0000313" key="11">
    <source>
        <dbReference type="Ensembl" id="ENSGWIP00000008024.1"/>
    </source>
</evidence>
<dbReference type="InterPro" id="IPR036548">
    <property type="entry name" value="Cyt_c_oxidase_su8_sf"/>
</dbReference>
<keyword evidence="8" id="KW-0496">Mitochondrion</keyword>
<organism evidence="11 12">
    <name type="scientific">Gouania willdenowi</name>
    <name type="common">Blunt-snouted clingfish</name>
    <name type="synonym">Lepadogaster willdenowi</name>
    <dbReference type="NCBI Taxonomy" id="441366"/>
    <lineage>
        <taxon>Eukaryota</taxon>
        <taxon>Metazoa</taxon>
        <taxon>Chordata</taxon>
        <taxon>Craniata</taxon>
        <taxon>Vertebrata</taxon>
        <taxon>Euteleostomi</taxon>
        <taxon>Actinopterygii</taxon>
        <taxon>Neopterygii</taxon>
        <taxon>Teleostei</taxon>
        <taxon>Neoteleostei</taxon>
        <taxon>Acanthomorphata</taxon>
        <taxon>Ovalentaria</taxon>
        <taxon>Blenniimorphae</taxon>
        <taxon>Blenniiformes</taxon>
        <taxon>Gobiesocoidei</taxon>
        <taxon>Gobiesocidae</taxon>
        <taxon>Gobiesocinae</taxon>
        <taxon>Gouania</taxon>
    </lineage>
</organism>
<dbReference type="FunFam" id="4.10.81.10:FF:000001">
    <property type="entry name" value="Cytochrome c oxidase subunit 8B, mitochondrial"/>
    <property type="match status" value="1"/>
</dbReference>
<reference evidence="11" key="2">
    <citation type="submission" date="2025-08" db="UniProtKB">
        <authorList>
            <consortium name="Ensembl"/>
        </authorList>
    </citation>
    <scope>IDENTIFICATION</scope>
</reference>
<evidence type="ECO:0000256" key="4">
    <source>
        <dbReference type="ARBA" id="ARBA00022692"/>
    </source>
</evidence>
<name>A0A8C5G1K7_GOUWI</name>
<keyword evidence="9 10" id="KW-0472">Membrane</keyword>
<evidence type="ECO:0000256" key="1">
    <source>
        <dbReference type="ARBA" id="ARBA00004434"/>
    </source>
</evidence>
<comment type="pathway">
    <text evidence="2">Energy metabolism; oxidative phosphorylation.</text>
</comment>
<sequence length="73" mass="8103">MLTMPRPLWTVARRAAPLLRGHTITQRANVYSAPPKEKIGAMETVFALGVFAVTILGPSGWILAHLEDYKNKE</sequence>
<evidence type="ECO:0000256" key="10">
    <source>
        <dbReference type="SAM" id="Phobius"/>
    </source>
</evidence>
<dbReference type="Ensembl" id="ENSGWIT00000008968.1">
    <property type="protein sequence ID" value="ENSGWIP00000008024.1"/>
    <property type="gene ID" value="ENSGWIG00000004713.1"/>
</dbReference>
<keyword evidence="5" id="KW-0999">Mitochondrion inner membrane</keyword>
<reference evidence="11" key="1">
    <citation type="submission" date="2020-06" db="EMBL/GenBank/DDBJ databases">
        <authorList>
            <consortium name="Wellcome Sanger Institute Data Sharing"/>
        </authorList>
    </citation>
    <scope>NUCLEOTIDE SEQUENCE [LARGE SCALE GENOMIC DNA]</scope>
</reference>
<evidence type="ECO:0000256" key="6">
    <source>
        <dbReference type="ARBA" id="ARBA00022946"/>
    </source>
</evidence>
<dbReference type="GO" id="GO:0005743">
    <property type="term" value="C:mitochondrial inner membrane"/>
    <property type="evidence" value="ECO:0007669"/>
    <property type="project" value="UniProtKB-SubCell"/>
</dbReference>
<dbReference type="UniPathway" id="UPA00705"/>
<accession>A0A8C5G1K7</accession>
<evidence type="ECO:0000256" key="3">
    <source>
        <dbReference type="ARBA" id="ARBA00010117"/>
    </source>
</evidence>
<evidence type="ECO:0000313" key="12">
    <source>
        <dbReference type="Proteomes" id="UP000694680"/>
    </source>
</evidence>
<comment type="similarity">
    <text evidence="3">Belongs to the cytochrome c oxidase VIII family.</text>
</comment>
<evidence type="ECO:0000256" key="2">
    <source>
        <dbReference type="ARBA" id="ARBA00004673"/>
    </source>
</evidence>
<keyword evidence="4 10" id="KW-0812">Transmembrane</keyword>
<keyword evidence="6" id="KW-0809">Transit peptide</keyword>
<feature type="transmembrane region" description="Helical" evidence="10">
    <location>
        <begin position="45"/>
        <end position="64"/>
    </location>
</feature>
<evidence type="ECO:0000256" key="8">
    <source>
        <dbReference type="ARBA" id="ARBA00023128"/>
    </source>
</evidence>
<comment type="subcellular location">
    <subcellularLocation>
        <location evidence="1">Mitochondrion inner membrane</location>
        <topology evidence="1">Single-pass membrane protein</topology>
    </subcellularLocation>
</comment>